<dbReference type="Pfam" id="PF04427">
    <property type="entry name" value="Brix"/>
    <property type="match status" value="1"/>
</dbReference>
<keyword evidence="4" id="KW-0539">Nucleus</keyword>
<feature type="compositionally biased region" description="Acidic residues" evidence="5">
    <location>
        <begin position="29"/>
        <end position="59"/>
    </location>
</feature>
<evidence type="ECO:0000256" key="3">
    <source>
        <dbReference type="ARBA" id="ARBA00022517"/>
    </source>
</evidence>
<feature type="compositionally biased region" description="Basic residues" evidence="5">
    <location>
        <begin position="368"/>
        <end position="378"/>
    </location>
</feature>
<proteinExistence type="inferred from homology"/>
<evidence type="ECO:0000313" key="7">
    <source>
        <dbReference type="EMBL" id="KAL3763739.1"/>
    </source>
</evidence>
<dbReference type="AlphaFoldDB" id="A0ABD3MLK5"/>
<comment type="caution">
    <text evidence="7">The sequence shown here is derived from an EMBL/GenBank/DDBJ whole genome shotgun (WGS) entry which is preliminary data.</text>
</comment>
<comment type="similarity">
    <text evidence="2">Belongs to the BRX1 family.</text>
</comment>
<feature type="domain" description="Brix" evidence="6">
    <location>
        <begin position="88"/>
        <end position="339"/>
    </location>
</feature>
<dbReference type="PANTHER" id="PTHR13634:SF0">
    <property type="entry name" value="RIBOSOME BIOGENESIS PROTEIN BRX1 HOMOLOG"/>
    <property type="match status" value="1"/>
</dbReference>
<evidence type="ECO:0000256" key="2">
    <source>
        <dbReference type="ARBA" id="ARBA00006369"/>
    </source>
</evidence>
<dbReference type="PANTHER" id="PTHR13634">
    <property type="entry name" value="RIBOSOME BIOGENESIS PROTEIN BRIX"/>
    <property type="match status" value="1"/>
</dbReference>
<dbReference type="GO" id="GO:0005730">
    <property type="term" value="C:nucleolus"/>
    <property type="evidence" value="ECO:0007669"/>
    <property type="project" value="UniProtKB-SubCell"/>
</dbReference>
<feature type="compositionally biased region" description="Basic and acidic residues" evidence="5">
    <location>
        <begin position="12"/>
        <end position="24"/>
    </location>
</feature>
<accession>A0ABD3MLK5</accession>
<dbReference type="InterPro" id="IPR007109">
    <property type="entry name" value="Brix"/>
</dbReference>
<keyword evidence="3" id="KW-0690">Ribosome biogenesis</keyword>
<comment type="subcellular location">
    <subcellularLocation>
        <location evidence="1">Nucleus</location>
        <location evidence="1">Nucleolus</location>
    </subcellularLocation>
</comment>
<keyword evidence="8" id="KW-1185">Reference proteome</keyword>
<dbReference type="InterPro" id="IPR026532">
    <property type="entry name" value="BRX1"/>
</dbReference>
<evidence type="ECO:0000259" key="6">
    <source>
        <dbReference type="PROSITE" id="PS50833"/>
    </source>
</evidence>
<feature type="region of interest" description="Disordered" evidence="5">
    <location>
        <begin position="177"/>
        <end position="199"/>
    </location>
</feature>
<evidence type="ECO:0000256" key="1">
    <source>
        <dbReference type="ARBA" id="ARBA00004604"/>
    </source>
</evidence>
<dbReference type="Proteomes" id="UP001530315">
    <property type="component" value="Unassembled WGS sequence"/>
</dbReference>
<evidence type="ECO:0000256" key="5">
    <source>
        <dbReference type="SAM" id="MobiDB-lite"/>
    </source>
</evidence>
<evidence type="ECO:0000313" key="8">
    <source>
        <dbReference type="Proteomes" id="UP001530315"/>
    </source>
</evidence>
<feature type="region of interest" description="Disordered" evidence="5">
    <location>
        <begin position="362"/>
        <end position="396"/>
    </location>
</feature>
<dbReference type="PROSITE" id="PS50833">
    <property type="entry name" value="BRIX"/>
    <property type="match status" value="1"/>
</dbReference>
<dbReference type="SMART" id="SM00879">
    <property type="entry name" value="Brix"/>
    <property type="match status" value="1"/>
</dbReference>
<sequence>MAKKRRQQAEPVAEKIDVESEEVRPGGGGDEEEDEDDVNDEVLSSEEEEDDDDEDDDAPSSERPSVVPMPSAIKSTIASSDGRYHNRQRLLVLSSRGITARYRHLLEDLRSLTPHSKKENKLDVGKNYSGGGAGGGYGAAVNEIAEVRGCHTVLFLECRKRGQDGYLWLGRTSHANDYPSSPTDEVDGTTTTNAPSGQKKRLMISGGPSVKFHITNIHTMDELKMTGNCMRGSRPVLSFDDSFDTVDHLRLVKHLLVDVFGTPRGHPKSKPFVDRVMGFYYADGKIWVRNYQILEETASTAKEANVHKKLTGHAHSTSLIEIGPRFVLNPIRIFRGSFGGQSLYVNESFVNPNVIRSMKKKEEGDKYVRRKGAERKRKMRDESIVVPKDPLSDVFR</sequence>
<evidence type="ECO:0000256" key="4">
    <source>
        <dbReference type="ARBA" id="ARBA00023242"/>
    </source>
</evidence>
<gene>
    <name evidence="7" type="ORF">ACHAW5_006183</name>
</gene>
<reference evidence="7 8" key="1">
    <citation type="submission" date="2024-10" db="EMBL/GenBank/DDBJ databases">
        <title>Updated reference genomes for cyclostephanoid diatoms.</title>
        <authorList>
            <person name="Roberts W.R."/>
            <person name="Alverson A.J."/>
        </authorList>
    </citation>
    <scope>NUCLEOTIDE SEQUENCE [LARGE SCALE GENOMIC DNA]</scope>
    <source>
        <strain evidence="7 8">AJA276-08</strain>
    </source>
</reference>
<name>A0ABD3MLK5_9STRA</name>
<dbReference type="EMBL" id="JALLAZ020001794">
    <property type="protein sequence ID" value="KAL3763739.1"/>
    <property type="molecule type" value="Genomic_DNA"/>
</dbReference>
<feature type="compositionally biased region" description="Polar residues" evidence="5">
    <location>
        <begin position="177"/>
        <end position="196"/>
    </location>
</feature>
<protein>
    <recommendedName>
        <fullName evidence="6">Brix domain-containing protein</fullName>
    </recommendedName>
</protein>
<dbReference type="GO" id="GO:0042254">
    <property type="term" value="P:ribosome biogenesis"/>
    <property type="evidence" value="ECO:0007669"/>
    <property type="project" value="UniProtKB-KW"/>
</dbReference>
<organism evidence="7 8">
    <name type="scientific">Stephanodiscus triporus</name>
    <dbReference type="NCBI Taxonomy" id="2934178"/>
    <lineage>
        <taxon>Eukaryota</taxon>
        <taxon>Sar</taxon>
        <taxon>Stramenopiles</taxon>
        <taxon>Ochrophyta</taxon>
        <taxon>Bacillariophyta</taxon>
        <taxon>Coscinodiscophyceae</taxon>
        <taxon>Thalassiosirophycidae</taxon>
        <taxon>Stephanodiscales</taxon>
        <taxon>Stephanodiscaceae</taxon>
        <taxon>Stephanodiscus</taxon>
    </lineage>
</organism>
<feature type="region of interest" description="Disordered" evidence="5">
    <location>
        <begin position="1"/>
        <end position="80"/>
    </location>
</feature>